<proteinExistence type="predicted"/>
<organism evidence="1 2">
    <name type="scientific">Necator americanus</name>
    <name type="common">Human hookworm</name>
    <dbReference type="NCBI Taxonomy" id="51031"/>
    <lineage>
        <taxon>Eukaryota</taxon>
        <taxon>Metazoa</taxon>
        <taxon>Ecdysozoa</taxon>
        <taxon>Nematoda</taxon>
        <taxon>Chromadorea</taxon>
        <taxon>Rhabditida</taxon>
        <taxon>Rhabditina</taxon>
        <taxon>Rhabditomorpha</taxon>
        <taxon>Strongyloidea</taxon>
        <taxon>Ancylostomatidae</taxon>
        <taxon>Bunostominae</taxon>
        <taxon>Necator</taxon>
    </lineage>
</organism>
<comment type="caution">
    <text evidence="1">The sequence shown here is derived from an EMBL/GenBank/DDBJ whole genome shotgun (WGS) entry which is preliminary data.</text>
</comment>
<reference evidence="1 2" key="1">
    <citation type="submission" date="2023-08" db="EMBL/GenBank/DDBJ databases">
        <title>A Necator americanus chromosomal reference genome.</title>
        <authorList>
            <person name="Ilik V."/>
            <person name="Petrzelkova K.J."/>
            <person name="Pardy F."/>
            <person name="Fuh T."/>
            <person name="Niatou-Singa F.S."/>
            <person name="Gouil Q."/>
            <person name="Baker L."/>
            <person name="Ritchie M.E."/>
            <person name="Jex A.R."/>
            <person name="Gazzola D."/>
            <person name="Li H."/>
            <person name="Toshio Fujiwara R."/>
            <person name="Zhan B."/>
            <person name="Aroian R.V."/>
            <person name="Pafco B."/>
            <person name="Schwarz E.M."/>
        </authorList>
    </citation>
    <scope>NUCLEOTIDE SEQUENCE [LARGE SCALE GENOMIC DNA]</scope>
    <source>
        <strain evidence="1 2">Aroian</strain>
        <tissue evidence="1">Whole animal</tissue>
    </source>
</reference>
<dbReference type="EMBL" id="JAVFWL010000003">
    <property type="protein sequence ID" value="KAK6746355.1"/>
    <property type="molecule type" value="Genomic_DNA"/>
</dbReference>
<protein>
    <submittedName>
        <fullName evidence="1">Uncharacterized protein</fullName>
    </submittedName>
</protein>
<sequence length="67" mass="7895">MGMSEARVENIILRKKNLVASASNMYYSYVTHFVYRLDQYLLNAYKHVLSQRTIDPILIGIKKMNDR</sequence>
<name>A0ABR1D8Z1_NECAM</name>
<accession>A0ABR1D8Z1</accession>
<gene>
    <name evidence="1" type="primary">Necator_chrIII.g13227</name>
    <name evidence="1" type="ORF">RB195_012460</name>
</gene>
<evidence type="ECO:0000313" key="1">
    <source>
        <dbReference type="EMBL" id="KAK6746355.1"/>
    </source>
</evidence>
<dbReference type="Proteomes" id="UP001303046">
    <property type="component" value="Unassembled WGS sequence"/>
</dbReference>
<evidence type="ECO:0000313" key="2">
    <source>
        <dbReference type="Proteomes" id="UP001303046"/>
    </source>
</evidence>
<keyword evidence="2" id="KW-1185">Reference proteome</keyword>